<keyword evidence="1" id="KW-0812">Transmembrane</keyword>
<keyword evidence="1" id="KW-1133">Transmembrane helix</keyword>
<evidence type="ECO:0000256" key="1">
    <source>
        <dbReference type="SAM" id="Phobius"/>
    </source>
</evidence>
<organism evidence="2">
    <name type="scientific">Medicago truncatula</name>
    <name type="common">Barrel medic</name>
    <name type="synonym">Medicago tribuloides</name>
    <dbReference type="NCBI Taxonomy" id="3880"/>
    <lineage>
        <taxon>Eukaryota</taxon>
        <taxon>Viridiplantae</taxon>
        <taxon>Streptophyta</taxon>
        <taxon>Embryophyta</taxon>
        <taxon>Tracheophyta</taxon>
        <taxon>Spermatophyta</taxon>
        <taxon>Magnoliopsida</taxon>
        <taxon>eudicotyledons</taxon>
        <taxon>Gunneridae</taxon>
        <taxon>Pentapetalae</taxon>
        <taxon>rosids</taxon>
        <taxon>fabids</taxon>
        <taxon>Fabales</taxon>
        <taxon>Fabaceae</taxon>
        <taxon>Papilionoideae</taxon>
        <taxon>50 kb inversion clade</taxon>
        <taxon>NPAAA clade</taxon>
        <taxon>Hologalegina</taxon>
        <taxon>IRL clade</taxon>
        <taxon>Trifolieae</taxon>
        <taxon>Medicago</taxon>
    </lineage>
</organism>
<proteinExistence type="evidence at transcript level"/>
<protein>
    <recommendedName>
        <fullName evidence="3">Transmembrane protein</fullName>
    </recommendedName>
</protein>
<sequence length="120" mass="12977">MSSSWVDLLFFFATNLFFCFLSLIFQTLFLLNTNLSTFHTGQLVSITVTSLFVKPLKSSSPSSPSTPRFSTSTAASTPVAAGALAVVVEIIVEEGMKILGFVCFLGHFFEVMVAAPGLKR</sequence>
<reference evidence="2" key="1">
    <citation type="submission" date="2012-05" db="EMBL/GenBank/DDBJ databases">
        <authorList>
            <person name="Krishnakumar V."/>
            <person name="Cheung F."/>
            <person name="Xiao Y."/>
            <person name="Chan A."/>
            <person name="Moskal W.A."/>
            <person name="Town C.D."/>
        </authorList>
    </citation>
    <scope>NUCLEOTIDE SEQUENCE</scope>
</reference>
<evidence type="ECO:0000313" key="2">
    <source>
        <dbReference type="EMBL" id="AFK45169.1"/>
    </source>
</evidence>
<evidence type="ECO:0008006" key="3">
    <source>
        <dbReference type="Google" id="ProtNLM"/>
    </source>
</evidence>
<accession>I3SY27</accession>
<dbReference type="EMBL" id="BT145375">
    <property type="protein sequence ID" value="AFK45169.1"/>
    <property type="molecule type" value="mRNA"/>
</dbReference>
<name>I3SY27_MEDTR</name>
<feature type="transmembrane region" description="Helical" evidence="1">
    <location>
        <begin position="7"/>
        <end position="29"/>
    </location>
</feature>
<dbReference type="AlphaFoldDB" id="I3SY27"/>
<keyword evidence="1" id="KW-0472">Membrane</keyword>